<reference evidence="16 17" key="1">
    <citation type="submission" date="2023-03" db="EMBL/GenBank/DDBJ databases">
        <authorList>
            <person name="Shen W."/>
            <person name="Cai J."/>
        </authorList>
    </citation>
    <scope>NUCLEOTIDE SEQUENCE [LARGE SCALE GENOMIC DNA]</scope>
    <source>
        <strain evidence="16 17">D6-4</strain>
    </source>
</reference>
<evidence type="ECO:0000256" key="4">
    <source>
        <dbReference type="ARBA" id="ARBA00010871"/>
    </source>
</evidence>
<keyword evidence="9 13" id="KW-0133">Cell shape</keyword>
<dbReference type="RefSeq" id="WP_311822917.1">
    <property type="nucleotide sequence ID" value="NZ_JARPYF010000007.1"/>
</dbReference>
<evidence type="ECO:0000256" key="14">
    <source>
        <dbReference type="PROSITE-ProRule" id="PRU00409"/>
    </source>
</evidence>
<dbReference type="GO" id="GO:0008716">
    <property type="term" value="F:D-alanine-D-alanine ligase activity"/>
    <property type="evidence" value="ECO:0007669"/>
    <property type="project" value="UniProtKB-EC"/>
</dbReference>
<comment type="cofactor">
    <cofactor evidence="1">
        <name>Mn(2+)</name>
        <dbReference type="ChEBI" id="CHEBI:29035"/>
    </cofactor>
</comment>
<dbReference type="InterPro" id="IPR000291">
    <property type="entry name" value="D-Ala_lig_Van_CS"/>
</dbReference>
<evidence type="ECO:0000256" key="1">
    <source>
        <dbReference type="ARBA" id="ARBA00001936"/>
    </source>
</evidence>
<comment type="pathway">
    <text evidence="13">Cell wall biogenesis; peptidoglycan biosynthesis.</text>
</comment>
<evidence type="ECO:0000313" key="17">
    <source>
        <dbReference type="Proteomes" id="UP001252875"/>
    </source>
</evidence>
<dbReference type="InterPro" id="IPR011127">
    <property type="entry name" value="Dala_Dala_lig_N"/>
</dbReference>
<keyword evidence="6 13" id="KW-0436">Ligase</keyword>
<evidence type="ECO:0000256" key="7">
    <source>
        <dbReference type="ARBA" id="ARBA00022741"/>
    </source>
</evidence>
<evidence type="ECO:0000256" key="5">
    <source>
        <dbReference type="ARBA" id="ARBA00022490"/>
    </source>
</evidence>
<feature type="domain" description="ATP-grasp" evidence="15">
    <location>
        <begin position="138"/>
        <end position="331"/>
    </location>
</feature>
<proteinExistence type="inferred from homology"/>
<comment type="cofactor">
    <cofactor evidence="2">
        <name>Mg(2+)</name>
        <dbReference type="ChEBI" id="CHEBI:18420"/>
    </cofactor>
</comment>
<evidence type="ECO:0000256" key="10">
    <source>
        <dbReference type="ARBA" id="ARBA00022984"/>
    </source>
</evidence>
<evidence type="ECO:0000313" key="16">
    <source>
        <dbReference type="EMBL" id="MDT2600053.1"/>
    </source>
</evidence>
<dbReference type="InterPro" id="IPR011761">
    <property type="entry name" value="ATP-grasp"/>
</dbReference>
<evidence type="ECO:0000256" key="2">
    <source>
        <dbReference type="ARBA" id="ARBA00001946"/>
    </source>
</evidence>
<comment type="similarity">
    <text evidence="4 13">Belongs to the D-alanine--D-alanine ligase family.</text>
</comment>
<dbReference type="PANTHER" id="PTHR23132">
    <property type="entry name" value="D-ALANINE--D-ALANINE LIGASE"/>
    <property type="match status" value="1"/>
</dbReference>
<dbReference type="Proteomes" id="UP001252875">
    <property type="component" value="Unassembled WGS sequence"/>
</dbReference>
<name>A0ABU3EYU7_9ENTE</name>
<dbReference type="InterPro" id="IPR011095">
    <property type="entry name" value="Dala_Dala_lig_C"/>
</dbReference>
<comment type="catalytic activity">
    <reaction evidence="13">
        <text>2 D-alanine + ATP = D-alanyl-D-alanine + ADP + phosphate + H(+)</text>
        <dbReference type="Rhea" id="RHEA:11224"/>
        <dbReference type="ChEBI" id="CHEBI:15378"/>
        <dbReference type="ChEBI" id="CHEBI:30616"/>
        <dbReference type="ChEBI" id="CHEBI:43474"/>
        <dbReference type="ChEBI" id="CHEBI:57416"/>
        <dbReference type="ChEBI" id="CHEBI:57822"/>
        <dbReference type="ChEBI" id="CHEBI:456216"/>
        <dbReference type="EC" id="6.3.2.4"/>
    </reaction>
</comment>
<keyword evidence="7 14" id="KW-0547">Nucleotide-binding</keyword>
<comment type="subcellular location">
    <subcellularLocation>
        <location evidence="3 13">Cytoplasm</location>
    </subcellularLocation>
</comment>
<keyword evidence="17" id="KW-1185">Reference proteome</keyword>
<dbReference type="PIRSF" id="PIRSF039102">
    <property type="entry name" value="Ddl/VanB"/>
    <property type="match status" value="1"/>
</dbReference>
<evidence type="ECO:0000256" key="3">
    <source>
        <dbReference type="ARBA" id="ARBA00004496"/>
    </source>
</evidence>
<protein>
    <recommendedName>
        <fullName evidence="13">D-alanine--D-alanine ligase</fullName>
        <ecNumber evidence="13">6.3.2.4</ecNumber>
    </recommendedName>
    <alternativeName>
        <fullName evidence="13">D-Ala-D-Ala ligase</fullName>
    </alternativeName>
    <alternativeName>
        <fullName evidence="13">D-alanylalanine synthetase</fullName>
    </alternativeName>
</protein>
<dbReference type="InterPro" id="IPR005905">
    <property type="entry name" value="D_ala_D_ala"/>
</dbReference>
<comment type="function">
    <text evidence="13">Cell wall formation.</text>
</comment>
<organism evidence="16 17">
    <name type="scientific">Enterococcus hulanensis</name>
    <dbReference type="NCBI Taxonomy" id="2559929"/>
    <lineage>
        <taxon>Bacteria</taxon>
        <taxon>Bacillati</taxon>
        <taxon>Bacillota</taxon>
        <taxon>Bacilli</taxon>
        <taxon>Lactobacillales</taxon>
        <taxon>Enterococcaceae</taxon>
        <taxon>Enterococcus</taxon>
    </lineage>
</organism>
<evidence type="ECO:0000256" key="9">
    <source>
        <dbReference type="ARBA" id="ARBA00022960"/>
    </source>
</evidence>
<keyword evidence="11" id="KW-0464">Manganese</keyword>
<evidence type="ECO:0000256" key="13">
    <source>
        <dbReference type="HAMAP-Rule" id="MF_00047"/>
    </source>
</evidence>
<dbReference type="SUPFAM" id="SSF52440">
    <property type="entry name" value="PreATP-grasp domain"/>
    <property type="match status" value="1"/>
</dbReference>
<comment type="caution">
    <text evidence="16">The sequence shown here is derived from an EMBL/GenBank/DDBJ whole genome shotgun (WGS) entry which is preliminary data.</text>
</comment>
<keyword evidence="5 13" id="KW-0963">Cytoplasm</keyword>
<keyword evidence="10 13" id="KW-0573">Peptidoglycan synthesis</keyword>
<dbReference type="Gene3D" id="3.30.1490.20">
    <property type="entry name" value="ATP-grasp fold, A domain"/>
    <property type="match status" value="1"/>
</dbReference>
<dbReference type="EC" id="6.3.2.4" evidence="13"/>
<dbReference type="HAMAP" id="MF_00047">
    <property type="entry name" value="Dala_Dala_lig"/>
    <property type="match status" value="1"/>
</dbReference>
<dbReference type="Gene3D" id="3.30.470.20">
    <property type="entry name" value="ATP-grasp fold, B domain"/>
    <property type="match status" value="1"/>
</dbReference>
<evidence type="ECO:0000256" key="12">
    <source>
        <dbReference type="ARBA" id="ARBA00023316"/>
    </source>
</evidence>
<sequence length="338" mass="37615">MKIIVLAGGKSDEHDVSMSSGSKISNALIENGHKVLLIDLLVGVPQCKDFDCAYEKYYQDHYTYEIPKEVSNLRDSKVNEIGENILDICSSADIVFIALHGGIGEKGQLQAIFDSFNIRYTGSGYQGSLLAMNKLIAKELMSIHNILSAPWCTVSKNVKNKEIKLPAVIKPTDNGSSIGVAIVENKEELDSAIDKAFDCSSDSKILIEEKITGREFSVGVLGEQVLPVIELKPRTGFYDYQNKYQNNRTEEIVPANIAVELSKKMQEISHKVHELLGLSVYSRTDFLLDHQDEIFVIEINSLPGMTPNSLLPQEAKAIGINFNELCERIVEESLKKYQ</sequence>
<dbReference type="Pfam" id="PF07478">
    <property type="entry name" value="Dala_Dala_lig_C"/>
    <property type="match status" value="1"/>
</dbReference>
<dbReference type="SUPFAM" id="SSF56059">
    <property type="entry name" value="Glutathione synthetase ATP-binding domain-like"/>
    <property type="match status" value="1"/>
</dbReference>
<keyword evidence="8 14" id="KW-0067">ATP-binding</keyword>
<evidence type="ECO:0000256" key="6">
    <source>
        <dbReference type="ARBA" id="ARBA00022598"/>
    </source>
</evidence>
<accession>A0ABU3EYU7</accession>
<dbReference type="Pfam" id="PF01820">
    <property type="entry name" value="Dala_Dala_lig_N"/>
    <property type="match status" value="1"/>
</dbReference>
<dbReference type="PANTHER" id="PTHR23132:SF23">
    <property type="entry name" value="D-ALANINE--D-ALANINE LIGASE B"/>
    <property type="match status" value="1"/>
</dbReference>
<dbReference type="InterPro" id="IPR016185">
    <property type="entry name" value="PreATP-grasp_dom_sf"/>
</dbReference>
<gene>
    <name evidence="13" type="primary">ddl</name>
    <name evidence="16" type="ORF">P7D85_09715</name>
</gene>
<dbReference type="PROSITE" id="PS00844">
    <property type="entry name" value="DALA_DALA_LIGASE_2"/>
    <property type="match status" value="1"/>
</dbReference>
<dbReference type="Gene3D" id="3.40.50.20">
    <property type="match status" value="1"/>
</dbReference>
<dbReference type="InterPro" id="IPR013815">
    <property type="entry name" value="ATP_grasp_subdomain_1"/>
</dbReference>
<keyword evidence="12 13" id="KW-0961">Cell wall biogenesis/degradation</keyword>
<evidence type="ECO:0000259" key="15">
    <source>
        <dbReference type="PROSITE" id="PS50975"/>
    </source>
</evidence>
<evidence type="ECO:0000256" key="11">
    <source>
        <dbReference type="ARBA" id="ARBA00023211"/>
    </source>
</evidence>
<dbReference type="EMBL" id="JARPYI010000004">
    <property type="protein sequence ID" value="MDT2600053.1"/>
    <property type="molecule type" value="Genomic_DNA"/>
</dbReference>
<dbReference type="NCBIfam" id="NF002378">
    <property type="entry name" value="PRK01372.1"/>
    <property type="match status" value="1"/>
</dbReference>
<evidence type="ECO:0000256" key="8">
    <source>
        <dbReference type="ARBA" id="ARBA00022840"/>
    </source>
</evidence>
<dbReference type="NCBIfam" id="TIGR01205">
    <property type="entry name" value="D_ala_D_alaTIGR"/>
    <property type="match status" value="1"/>
</dbReference>
<dbReference type="PROSITE" id="PS50975">
    <property type="entry name" value="ATP_GRASP"/>
    <property type="match status" value="1"/>
</dbReference>